<accession>A0A081BK67</accession>
<dbReference type="RefSeq" id="WP_034529018.1">
    <property type="nucleotide sequence ID" value="NZ_BBAZ01000029.1"/>
</dbReference>
<name>A0A081BK67_9LACO</name>
<keyword evidence="2" id="KW-1185">Reference proteome</keyword>
<protein>
    <submittedName>
        <fullName evidence="1">Uncharacterized protein</fullName>
    </submittedName>
</protein>
<gene>
    <name evidence="1" type="ORF">LOSG293_300060</name>
</gene>
<dbReference type="AlphaFoldDB" id="A0A081BK67"/>
<dbReference type="Proteomes" id="UP000028700">
    <property type="component" value="Unassembled WGS sequence"/>
</dbReference>
<comment type="caution">
    <text evidence="1">The sequence shown here is derived from an EMBL/GenBank/DDBJ whole genome shotgun (WGS) entry which is preliminary data.</text>
</comment>
<evidence type="ECO:0000313" key="1">
    <source>
        <dbReference type="EMBL" id="GAK48435.1"/>
    </source>
</evidence>
<dbReference type="STRING" id="1291743.LOSG293_300060"/>
<evidence type="ECO:0000313" key="2">
    <source>
        <dbReference type="Proteomes" id="UP000028700"/>
    </source>
</evidence>
<proteinExistence type="predicted"/>
<organism evidence="1 2">
    <name type="scientific">Secundilactobacillus oryzae JCM 18671</name>
    <dbReference type="NCBI Taxonomy" id="1291743"/>
    <lineage>
        <taxon>Bacteria</taxon>
        <taxon>Bacillati</taxon>
        <taxon>Bacillota</taxon>
        <taxon>Bacilli</taxon>
        <taxon>Lactobacillales</taxon>
        <taxon>Lactobacillaceae</taxon>
        <taxon>Secundilactobacillus</taxon>
    </lineage>
</organism>
<sequence length="116" mass="13690">MERDQTVTLQQLSDSAKQNTVAIFAKFYIREFQHANLEILSSYPVDAEIGELNHFLAMNSSFHPNQLFELLVQDYHAYLYRVLMSLELRFRANGTPSFGDWTNWYEQKYEAVMVEE</sequence>
<dbReference type="EMBL" id="BBJM01000030">
    <property type="protein sequence ID" value="GAK48435.1"/>
    <property type="molecule type" value="Genomic_DNA"/>
</dbReference>
<reference evidence="1" key="1">
    <citation type="journal article" date="2014" name="Genome Announc.">
        <title>Draft Genome Sequence of Lactobacillus oryzae Strain SG293T.</title>
        <authorList>
            <person name="Tanizawa Y."/>
            <person name="Fujisawa T."/>
            <person name="Mochizuki T."/>
            <person name="Kaminuma E."/>
            <person name="Nakamura Y."/>
            <person name="Tohno M."/>
        </authorList>
    </citation>
    <scope>NUCLEOTIDE SEQUENCE [LARGE SCALE GENOMIC DNA]</scope>
    <source>
        <strain evidence="1">SG293</strain>
    </source>
</reference>
<dbReference type="OrthoDB" id="2301346at2"/>